<proteinExistence type="predicted"/>
<accession>A0ABQ9J5F5</accession>
<comment type="caution">
    <text evidence="4">The sequence shown here is derived from an EMBL/GenBank/DDBJ whole genome shotgun (WGS) entry which is preliminary data.</text>
</comment>
<keyword evidence="2" id="KW-0479">Metal-binding</keyword>
<evidence type="ECO:0000313" key="4">
    <source>
        <dbReference type="EMBL" id="KAJ8973094.1"/>
    </source>
</evidence>
<dbReference type="Pfam" id="PF13359">
    <property type="entry name" value="DDE_Tnp_4"/>
    <property type="match status" value="1"/>
</dbReference>
<evidence type="ECO:0000313" key="5">
    <source>
        <dbReference type="Proteomes" id="UP001162164"/>
    </source>
</evidence>
<dbReference type="Proteomes" id="UP001162164">
    <property type="component" value="Unassembled WGS sequence"/>
</dbReference>
<dbReference type="InterPro" id="IPR027806">
    <property type="entry name" value="HARBI1_dom"/>
</dbReference>
<evidence type="ECO:0000256" key="2">
    <source>
        <dbReference type="ARBA" id="ARBA00022723"/>
    </source>
</evidence>
<name>A0ABQ9J5F5_9CUCU</name>
<evidence type="ECO:0000256" key="1">
    <source>
        <dbReference type="ARBA" id="ARBA00001968"/>
    </source>
</evidence>
<evidence type="ECO:0000259" key="3">
    <source>
        <dbReference type="Pfam" id="PF13359"/>
    </source>
</evidence>
<sequence length="78" mass="9086">MLIYGINQMCQPLFKFHLNSKVNRHRGDSVRSIIERCNGVLKNRFRCLLEHSVLHYIPEVVANIVKACVVLTQHVHFT</sequence>
<comment type="cofactor">
    <cofactor evidence="1">
        <name>a divalent metal cation</name>
        <dbReference type="ChEBI" id="CHEBI:60240"/>
    </cofactor>
</comment>
<reference evidence="4" key="1">
    <citation type="journal article" date="2023" name="Insect Mol. Biol.">
        <title>Genome sequencing provides insights into the evolution of gene families encoding plant cell wall-degrading enzymes in longhorned beetles.</title>
        <authorList>
            <person name="Shin N.R."/>
            <person name="Okamura Y."/>
            <person name="Kirsch R."/>
            <person name="Pauchet Y."/>
        </authorList>
    </citation>
    <scope>NUCLEOTIDE SEQUENCE</scope>
    <source>
        <strain evidence="4">MMC_N1</strain>
    </source>
</reference>
<protein>
    <recommendedName>
        <fullName evidence="3">DDE Tnp4 domain-containing protein</fullName>
    </recommendedName>
</protein>
<gene>
    <name evidence="4" type="ORF">NQ317_010787</name>
</gene>
<dbReference type="EMBL" id="JAPWTJ010001242">
    <property type="protein sequence ID" value="KAJ8973094.1"/>
    <property type="molecule type" value="Genomic_DNA"/>
</dbReference>
<keyword evidence="5" id="KW-1185">Reference proteome</keyword>
<feature type="domain" description="DDE Tnp4" evidence="3">
    <location>
        <begin position="27"/>
        <end position="73"/>
    </location>
</feature>
<organism evidence="4 5">
    <name type="scientific">Molorchus minor</name>
    <dbReference type="NCBI Taxonomy" id="1323400"/>
    <lineage>
        <taxon>Eukaryota</taxon>
        <taxon>Metazoa</taxon>
        <taxon>Ecdysozoa</taxon>
        <taxon>Arthropoda</taxon>
        <taxon>Hexapoda</taxon>
        <taxon>Insecta</taxon>
        <taxon>Pterygota</taxon>
        <taxon>Neoptera</taxon>
        <taxon>Endopterygota</taxon>
        <taxon>Coleoptera</taxon>
        <taxon>Polyphaga</taxon>
        <taxon>Cucujiformia</taxon>
        <taxon>Chrysomeloidea</taxon>
        <taxon>Cerambycidae</taxon>
        <taxon>Lamiinae</taxon>
        <taxon>Monochamini</taxon>
        <taxon>Molorchus</taxon>
    </lineage>
</organism>